<dbReference type="InterPro" id="IPR034164">
    <property type="entry name" value="Pepsin-like_dom"/>
</dbReference>
<dbReference type="CDD" id="cd05471">
    <property type="entry name" value="pepsin_like"/>
    <property type="match status" value="1"/>
</dbReference>
<dbReference type="PROSITE" id="PS51767">
    <property type="entry name" value="PEPTIDASE_A1"/>
    <property type="match status" value="1"/>
</dbReference>
<comment type="similarity">
    <text evidence="1 3">Belongs to the peptidase A1 family.</text>
</comment>
<dbReference type="InterPro" id="IPR021109">
    <property type="entry name" value="Peptidase_aspartic_dom_sf"/>
</dbReference>
<dbReference type="PRINTS" id="PR00792">
    <property type="entry name" value="PEPSIN"/>
</dbReference>
<reference evidence="7" key="1">
    <citation type="submission" date="2021-08" db="EMBL/GenBank/DDBJ databases">
        <title>WGS assembly of Ceratopteris richardii.</title>
        <authorList>
            <person name="Marchant D.B."/>
            <person name="Chen G."/>
            <person name="Jenkins J."/>
            <person name="Shu S."/>
            <person name="Leebens-Mack J."/>
            <person name="Grimwood J."/>
            <person name="Schmutz J."/>
            <person name="Soltis P."/>
            <person name="Soltis D."/>
            <person name="Chen Z.-H."/>
        </authorList>
    </citation>
    <scope>NUCLEOTIDE SEQUENCE</scope>
    <source>
        <strain evidence="7">Whitten #5841</strain>
        <tissue evidence="7">Leaf</tissue>
    </source>
</reference>
<dbReference type="GO" id="GO:0006508">
    <property type="term" value="P:proteolysis"/>
    <property type="evidence" value="ECO:0007669"/>
    <property type="project" value="UniProtKB-KW"/>
</dbReference>
<evidence type="ECO:0000256" key="1">
    <source>
        <dbReference type="ARBA" id="ARBA00007447"/>
    </source>
</evidence>
<keyword evidence="8" id="KW-1185">Reference proteome</keyword>
<dbReference type="InterPro" id="IPR032799">
    <property type="entry name" value="TAXi_C"/>
</dbReference>
<dbReference type="AlphaFoldDB" id="A0A8T2QAG3"/>
<dbReference type="GO" id="GO:0004190">
    <property type="term" value="F:aspartic-type endopeptidase activity"/>
    <property type="evidence" value="ECO:0007669"/>
    <property type="project" value="UniProtKB-KW"/>
</dbReference>
<keyword evidence="5" id="KW-0812">Transmembrane</keyword>
<protein>
    <recommendedName>
        <fullName evidence="6">Peptidase A1 domain-containing protein</fullName>
    </recommendedName>
</protein>
<sequence>MGRGLPGVRESMTTGKRQQQLLCAPGLAMAAFLAIMLWFGLSRASMGAGAMPVEDEQRTEYGSFEMEMIYKYSQRFQEVTKGRPEWEHLAEDSWVRLETAEFYHKLVTEDRHRHASRNLLTADDAYSLSPTNATYFIRTLGSIHYSLLELGTPPKLFLVGLDTGSDLLWVPCDCRQCSKANWASYGLDLNIDFAIYNTSSSTTSKPVPCTSSVCTDTLTTNRTRSCNANAPQLCTYDSNYLSPNTSSSGTLVQDVVYLNPETGTGISNITADIYLGCGSLQTGDFLTGGAPNGLFGLGPAVYSVPSTLARNNVTKNVFSMCFSSTHDVGRLVFGKNPSASLQNTPLLTVDPSLYYVLELEGLKAGDLSLNVSGEAIFDTGTSITTFPSDVSKRLGAALSSKANLESFSFSFSQGTLFSNCWNATTKAQLEALSSFSVTFKGGGVWEIQAPLAGFANSQGDLEFVCLGIVGSESLNAPPIIGFNFMGGYEYFFDMGTSKFSWGPSDCSGANLNSSSLSPDGISNISPESAPVPASSPITQPARQGTPATIPTNASPASEQSNAYTNSLSPSYISFLILLTTFLHLSVAYRNI</sequence>
<dbReference type="PANTHER" id="PTHR13683">
    <property type="entry name" value="ASPARTYL PROTEASES"/>
    <property type="match status" value="1"/>
</dbReference>
<evidence type="ECO:0000313" key="7">
    <source>
        <dbReference type="EMBL" id="KAH7280625.1"/>
    </source>
</evidence>
<feature type="compositionally biased region" description="Low complexity" evidence="4">
    <location>
        <begin position="525"/>
        <end position="536"/>
    </location>
</feature>
<feature type="active site" evidence="2">
    <location>
        <position position="162"/>
    </location>
</feature>
<dbReference type="OrthoDB" id="2747330at2759"/>
<dbReference type="EMBL" id="CM035441">
    <property type="protein sequence ID" value="KAH7280625.1"/>
    <property type="molecule type" value="Genomic_DNA"/>
</dbReference>
<name>A0A8T2QAG3_CERRI</name>
<feature type="active site" evidence="2">
    <location>
        <position position="378"/>
    </location>
</feature>
<feature type="domain" description="Peptidase A1" evidence="6">
    <location>
        <begin position="144"/>
        <end position="502"/>
    </location>
</feature>
<proteinExistence type="inferred from homology"/>
<gene>
    <name evidence="7" type="ORF">KP509_36G006500</name>
</gene>
<evidence type="ECO:0000256" key="4">
    <source>
        <dbReference type="SAM" id="MobiDB-lite"/>
    </source>
</evidence>
<keyword evidence="3" id="KW-0064">Aspartyl protease</keyword>
<keyword evidence="3" id="KW-0645">Protease</keyword>
<dbReference type="InterPro" id="IPR001969">
    <property type="entry name" value="Aspartic_peptidase_AS"/>
</dbReference>
<accession>A0A8T2QAG3</accession>
<dbReference type="Pfam" id="PF14543">
    <property type="entry name" value="TAXi_N"/>
    <property type="match status" value="1"/>
</dbReference>
<dbReference type="OMA" id="SSEICTY"/>
<feature type="region of interest" description="Disordered" evidence="4">
    <location>
        <begin position="525"/>
        <end position="561"/>
    </location>
</feature>
<dbReference type="InterPro" id="IPR001461">
    <property type="entry name" value="Aspartic_peptidase_A1"/>
</dbReference>
<feature type="compositionally biased region" description="Polar residues" evidence="4">
    <location>
        <begin position="537"/>
        <end position="561"/>
    </location>
</feature>
<organism evidence="7 8">
    <name type="scientific">Ceratopteris richardii</name>
    <name type="common">Triangle waterfern</name>
    <dbReference type="NCBI Taxonomy" id="49495"/>
    <lineage>
        <taxon>Eukaryota</taxon>
        <taxon>Viridiplantae</taxon>
        <taxon>Streptophyta</taxon>
        <taxon>Embryophyta</taxon>
        <taxon>Tracheophyta</taxon>
        <taxon>Polypodiopsida</taxon>
        <taxon>Polypodiidae</taxon>
        <taxon>Polypodiales</taxon>
        <taxon>Pteridineae</taxon>
        <taxon>Pteridaceae</taxon>
        <taxon>Parkerioideae</taxon>
        <taxon>Ceratopteris</taxon>
    </lineage>
</organism>
<dbReference type="Gene3D" id="2.40.70.10">
    <property type="entry name" value="Acid Proteases"/>
    <property type="match status" value="2"/>
</dbReference>
<dbReference type="InterPro" id="IPR033121">
    <property type="entry name" value="PEPTIDASE_A1"/>
</dbReference>
<keyword evidence="5" id="KW-1133">Transmembrane helix</keyword>
<dbReference type="Proteomes" id="UP000825935">
    <property type="component" value="Chromosome 36"/>
</dbReference>
<evidence type="ECO:0000256" key="3">
    <source>
        <dbReference type="RuleBase" id="RU000454"/>
    </source>
</evidence>
<dbReference type="PROSITE" id="PS00141">
    <property type="entry name" value="ASP_PROTEASE"/>
    <property type="match status" value="1"/>
</dbReference>
<dbReference type="InterPro" id="IPR032861">
    <property type="entry name" value="TAXi_N"/>
</dbReference>
<dbReference type="Pfam" id="PF14541">
    <property type="entry name" value="TAXi_C"/>
    <property type="match status" value="1"/>
</dbReference>
<dbReference type="SUPFAM" id="SSF50630">
    <property type="entry name" value="Acid proteases"/>
    <property type="match status" value="1"/>
</dbReference>
<dbReference type="PANTHER" id="PTHR13683:SF232">
    <property type="entry name" value="OS09G0542100 PROTEIN"/>
    <property type="match status" value="1"/>
</dbReference>
<evidence type="ECO:0000313" key="8">
    <source>
        <dbReference type="Proteomes" id="UP000825935"/>
    </source>
</evidence>
<comment type="caution">
    <text evidence="7">The sequence shown here is derived from an EMBL/GenBank/DDBJ whole genome shotgun (WGS) entry which is preliminary data.</text>
</comment>
<keyword evidence="5" id="KW-0472">Membrane</keyword>
<evidence type="ECO:0000259" key="6">
    <source>
        <dbReference type="PROSITE" id="PS51767"/>
    </source>
</evidence>
<evidence type="ECO:0000256" key="5">
    <source>
        <dbReference type="SAM" id="Phobius"/>
    </source>
</evidence>
<evidence type="ECO:0000256" key="2">
    <source>
        <dbReference type="PIRSR" id="PIRSR601461-1"/>
    </source>
</evidence>
<feature type="transmembrane region" description="Helical" evidence="5">
    <location>
        <begin position="21"/>
        <end position="41"/>
    </location>
</feature>
<keyword evidence="3" id="KW-0378">Hydrolase</keyword>